<accession>N1WM77</accession>
<dbReference type="Proteomes" id="UP000012313">
    <property type="component" value="Unassembled WGS sequence"/>
</dbReference>
<sequence>MNYILNVLYFKYTLLLENYFFNQISYFSPYPLQQIRLLQVERSFISF</sequence>
<dbReference type="STRING" id="1218598.LEP1GSC060_0771"/>
<protein>
    <submittedName>
        <fullName evidence="1">Uncharacterized protein</fullName>
    </submittedName>
</protein>
<proteinExistence type="predicted"/>
<evidence type="ECO:0000313" key="1">
    <source>
        <dbReference type="EMBL" id="EMY78269.1"/>
    </source>
</evidence>
<keyword evidence="2" id="KW-1185">Reference proteome</keyword>
<evidence type="ECO:0000313" key="2">
    <source>
        <dbReference type="Proteomes" id="UP000012313"/>
    </source>
</evidence>
<reference evidence="1" key="1">
    <citation type="submission" date="2013-03" db="EMBL/GenBank/DDBJ databases">
        <authorList>
            <person name="Harkins D.M."/>
            <person name="Durkin A.S."/>
            <person name="Brinkac L.M."/>
            <person name="Haft D.H."/>
            <person name="Selengut J.D."/>
            <person name="Sanka R."/>
            <person name="DePew J."/>
            <person name="Purushe J."/>
            <person name="Hartskeerl R.A."/>
            <person name="Ahmed A."/>
            <person name="van der Linden H."/>
            <person name="Goris M.G.A."/>
            <person name="Vinetz J.M."/>
            <person name="Sutton G.G."/>
            <person name="Nierman W.C."/>
            <person name="Fouts D.E."/>
        </authorList>
    </citation>
    <scope>NUCLEOTIDE SEQUENCE [LARGE SCALE GENOMIC DNA]</scope>
    <source>
        <strain evidence="1">ICFT</strain>
    </source>
</reference>
<organism evidence="1 2">
    <name type="scientific">Leptospira weilii serovar Ranarum str. ICFT</name>
    <dbReference type="NCBI Taxonomy" id="1218598"/>
    <lineage>
        <taxon>Bacteria</taxon>
        <taxon>Pseudomonadati</taxon>
        <taxon>Spirochaetota</taxon>
        <taxon>Spirochaetia</taxon>
        <taxon>Leptospirales</taxon>
        <taxon>Leptospiraceae</taxon>
        <taxon>Leptospira</taxon>
    </lineage>
</organism>
<dbReference type="EMBL" id="AOHC02000023">
    <property type="protein sequence ID" value="EMY78269.1"/>
    <property type="molecule type" value="Genomic_DNA"/>
</dbReference>
<name>N1WM77_9LEPT</name>
<dbReference type="AlphaFoldDB" id="N1WM77"/>
<gene>
    <name evidence="1" type="ORF">LEP1GSC060_0771</name>
</gene>
<comment type="caution">
    <text evidence="1">The sequence shown here is derived from an EMBL/GenBank/DDBJ whole genome shotgun (WGS) entry which is preliminary data.</text>
</comment>